<dbReference type="InterPro" id="IPR017937">
    <property type="entry name" value="Thioredoxin_CS"/>
</dbReference>
<dbReference type="PROSITE" id="PS51352">
    <property type="entry name" value="THIOREDOXIN_2"/>
    <property type="match status" value="1"/>
</dbReference>
<organism evidence="10 11">
    <name type="scientific">Xanthomonas euvesicatoria pv. euvesicatoria</name>
    <dbReference type="NCBI Taxonomy" id="2753541"/>
    <lineage>
        <taxon>Bacteria</taxon>
        <taxon>Pseudomonadati</taxon>
        <taxon>Pseudomonadota</taxon>
        <taxon>Gammaproteobacteria</taxon>
        <taxon>Lysobacterales</taxon>
        <taxon>Lysobacteraceae</taxon>
        <taxon>Xanthomonas</taxon>
    </lineage>
</organism>
<keyword evidence="6" id="KW-0676">Redox-active center</keyword>
<comment type="subcellular location">
    <subcellularLocation>
        <location evidence="1 7">Periplasm</location>
    </subcellularLocation>
</comment>
<evidence type="ECO:0000256" key="1">
    <source>
        <dbReference type="ARBA" id="ARBA00004418"/>
    </source>
</evidence>
<sequence>MKRRHFLIAAAMVPLAPLANSVSAQEAFKAGKDFLELDKPVPVDAPPGKVEVIEFFSYNCPHCAAFEPQLEIWTRQLPSIASFRRVPVPFVGSDVEAKQRMYYALQALGKEDEFRPRIFRAIHQEHQRLFGDDAILAWADKQPGLDGKKFAEAYHSFSTMTRAKRATQTTSDFKVAGVPALGIAGRWYADGETAGSPERALQVTSFLIREASRA</sequence>
<feature type="chain" id="PRO_5045568595" description="Thiol:disulfide interchange protein" evidence="8">
    <location>
        <begin position="25"/>
        <end position="214"/>
    </location>
</feature>
<dbReference type="PANTHER" id="PTHR35891">
    <property type="entry name" value="THIOL:DISULFIDE INTERCHANGE PROTEIN DSBA"/>
    <property type="match status" value="1"/>
</dbReference>
<evidence type="ECO:0000313" key="11">
    <source>
        <dbReference type="Proteomes" id="UP001430605"/>
    </source>
</evidence>
<proteinExistence type="inferred from homology"/>
<dbReference type="InterPro" id="IPR023205">
    <property type="entry name" value="DsbA/DsbL"/>
</dbReference>
<dbReference type="Proteomes" id="UP001430605">
    <property type="component" value="Unassembled WGS sequence"/>
</dbReference>
<dbReference type="PANTHER" id="PTHR35891:SF3">
    <property type="entry name" value="THIOL:DISULFIDE INTERCHANGE PROTEIN DSBL"/>
    <property type="match status" value="1"/>
</dbReference>
<dbReference type="CDD" id="cd03019">
    <property type="entry name" value="DsbA_DsbA"/>
    <property type="match status" value="1"/>
</dbReference>
<evidence type="ECO:0000259" key="9">
    <source>
        <dbReference type="PROSITE" id="PS51352"/>
    </source>
</evidence>
<evidence type="ECO:0000256" key="4">
    <source>
        <dbReference type="ARBA" id="ARBA00022764"/>
    </source>
</evidence>
<evidence type="ECO:0000256" key="7">
    <source>
        <dbReference type="PIRNR" id="PIRNR001488"/>
    </source>
</evidence>
<dbReference type="Pfam" id="PF01323">
    <property type="entry name" value="DSBA"/>
    <property type="match status" value="1"/>
</dbReference>
<dbReference type="SUPFAM" id="SSF52833">
    <property type="entry name" value="Thioredoxin-like"/>
    <property type="match status" value="1"/>
</dbReference>
<evidence type="ECO:0000256" key="3">
    <source>
        <dbReference type="ARBA" id="ARBA00022729"/>
    </source>
</evidence>
<evidence type="ECO:0000256" key="8">
    <source>
        <dbReference type="SAM" id="SignalP"/>
    </source>
</evidence>
<evidence type="ECO:0000256" key="2">
    <source>
        <dbReference type="ARBA" id="ARBA00005791"/>
    </source>
</evidence>
<dbReference type="Gene3D" id="3.40.30.10">
    <property type="entry name" value="Glutaredoxin"/>
    <property type="match status" value="1"/>
</dbReference>
<comment type="similarity">
    <text evidence="2">Belongs to the thioredoxin family. DsbA subfamily.</text>
</comment>
<keyword evidence="3 8" id="KW-0732">Signal</keyword>
<keyword evidence="11" id="KW-1185">Reference proteome</keyword>
<dbReference type="EMBL" id="JAJIUS010000020">
    <property type="protein sequence ID" value="MCC8634058.1"/>
    <property type="molecule type" value="Genomic_DNA"/>
</dbReference>
<dbReference type="InterPro" id="IPR013766">
    <property type="entry name" value="Thioredoxin_domain"/>
</dbReference>
<dbReference type="InterPro" id="IPR050824">
    <property type="entry name" value="Thiol_disulfide_DsbA"/>
</dbReference>
<dbReference type="InterPro" id="IPR036249">
    <property type="entry name" value="Thioredoxin-like_sf"/>
</dbReference>
<keyword evidence="4 7" id="KW-0574">Periplasm</keyword>
<evidence type="ECO:0000256" key="5">
    <source>
        <dbReference type="ARBA" id="ARBA00023157"/>
    </source>
</evidence>
<comment type="caution">
    <text evidence="10">The sequence shown here is derived from an EMBL/GenBank/DDBJ whole genome shotgun (WGS) entry which is preliminary data.</text>
</comment>
<evidence type="ECO:0000256" key="6">
    <source>
        <dbReference type="ARBA" id="ARBA00023284"/>
    </source>
</evidence>
<gene>
    <name evidence="10" type="ORF">LN463_03405</name>
</gene>
<reference evidence="10" key="1">
    <citation type="submission" date="2021-11" db="EMBL/GenBank/DDBJ databases">
        <title>Genome resources and taxonomic validation of 89 Xanthomonas strains.</title>
        <authorList>
            <person name="Tambong J.T."/>
        </authorList>
    </citation>
    <scope>NUCLEOTIDE SEQUENCE</scope>
    <source>
        <strain evidence="10">Xv 72</strain>
    </source>
</reference>
<feature type="domain" description="Thioredoxin" evidence="9">
    <location>
        <begin position="13"/>
        <end position="169"/>
    </location>
</feature>
<accession>A0ABS8LI78</accession>
<feature type="signal peptide" evidence="8">
    <location>
        <begin position="1"/>
        <end position="24"/>
    </location>
</feature>
<protein>
    <recommendedName>
        <fullName evidence="7">Thiol:disulfide interchange protein</fullName>
    </recommendedName>
</protein>
<evidence type="ECO:0000313" key="10">
    <source>
        <dbReference type="EMBL" id="MCC8634058.1"/>
    </source>
</evidence>
<dbReference type="RefSeq" id="WP_011347512.1">
    <property type="nucleotide sequence ID" value="NZ_JAJIUE010000024.1"/>
</dbReference>
<dbReference type="PROSITE" id="PS00194">
    <property type="entry name" value="THIOREDOXIN_1"/>
    <property type="match status" value="1"/>
</dbReference>
<name>A0ABS8LI78_XANEU</name>
<keyword evidence="5 7" id="KW-1015">Disulfide bond</keyword>
<dbReference type="PIRSF" id="PIRSF001488">
    <property type="entry name" value="Tdi_protein"/>
    <property type="match status" value="1"/>
</dbReference>
<dbReference type="InterPro" id="IPR001853">
    <property type="entry name" value="DSBA-like_thioredoxin_dom"/>
</dbReference>